<dbReference type="OrthoDB" id="27092at2"/>
<organism evidence="5 6">
    <name type="scientific">Mesorhizobium hawassense</name>
    <dbReference type="NCBI Taxonomy" id="1209954"/>
    <lineage>
        <taxon>Bacteria</taxon>
        <taxon>Pseudomonadati</taxon>
        <taxon>Pseudomonadota</taxon>
        <taxon>Alphaproteobacteria</taxon>
        <taxon>Hyphomicrobiales</taxon>
        <taxon>Phyllobacteriaceae</taxon>
        <taxon>Mesorhizobium</taxon>
    </lineage>
</organism>
<gene>
    <name evidence="5" type="ORF">DPM33_31675</name>
</gene>
<dbReference type="InterPro" id="IPR029058">
    <property type="entry name" value="AB_hydrolase_fold"/>
</dbReference>
<dbReference type="GO" id="GO:0006355">
    <property type="term" value="P:regulation of DNA-templated transcription"/>
    <property type="evidence" value="ECO:0007669"/>
    <property type="project" value="InterPro"/>
</dbReference>
<dbReference type="InterPro" id="IPR016032">
    <property type="entry name" value="Sig_transdc_resp-reg_C-effctor"/>
</dbReference>
<evidence type="ECO:0000256" key="3">
    <source>
        <dbReference type="SAM" id="MobiDB-lite"/>
    </source>
</evidence>
<evidence type="ECO:0000313" key="6">
    <source>
        <dbReference type="Proteomes" id="UP000251558"/>
    </source>
</evidence>
<dbReference type="InterPro" id="IPR051677">
    <property type="entry name" value="AfsR-DnrI-RedD_regulator"/>
</dbReference>
<keyword evidence="1" id="KW-0805">Transcription regulation</keyword>
<dbReference type="EMBL" id="QMBP01000024">
    <property type="protein sequence ID" value="RAZ84342.1"/>
    <property type="molecule type" value="Genomic_DNA"/>
</dbReference>
<keyword evidence="5" id="KW-0378">Hydrolase</keyword>
<dbReference type="SUPFAM" id="SSF53474">
    <property type="entry name" value="alpha/beta-Hydrolases"/>
    <property type="match status" value="1"/>
</dbReference>
<dbReference type="Gene3D" id="1.25.40.10">
    <property type="entry name" value="Tetratricopeptide repeat domain"/>
    <property type="match status" value="1"/>
</dbReference>
<comment type="caution">
    <text evidence="5">The sequence shown here is derived from an EMBL/GenBank/DDBJ whole genome shotgun (WGS) entry which is preliminary data.</text>
</comment>
<proteinExistence type="predicted"/>
<dbReference type="Pfam" id="PF00561">
    <property type="entry name" value="Abhydrolase_1"/>
    <property type="match status" value="1"/>
</dbReference>
<dbReference type="AlphaFoldDB" id="A0A330HAT8"/>
<sequence>MTAPHLHLLGGFDFTGIGATAPAFSRKARGMVAYLALQAGQAQSREKLAALLWSLNGEAQARMSLRQAVSSVRKAMSVSGGGRFLTEGANIALHLDDFDFDVARFEALAASPTPEDLEQAVAVYRGDLLDGLGLREEPFEEWLRVERERLRVIAVAALDRLISHYTAAGDPAACIRAAMRLLAMEPLREDAHRALMRGYAAQGRINLALKQYELCRDALQRELRLMPEAETRNLHEELRARRASSPARPAASSAEPESARPPTHYVKSSGVNIAYQVTGDGPVDLVYVPGWVSNLDLAWASPRFSHVLKRLGSFSRLIRIDKRGTGLSDRDVGLPTLEARMEDVRAVLDAVGSKRTVLFGSSEGGPMCMLFAATYPERTSALVLTGAYARGTWSKDYPWARTVDEVQQDIDTVEREWGKPADMSRAAPSLIENMAEREWFAAYLRNSASPADAIALWRWGTEIDVRDILPAIHVPTLVLQRTGDRWVKPEEGRYLATHIEGARYVELAGRDHVIWGEDCDGLVDEIRDFVTGALPAAPGERVLVWVLALAIDGAAEGAKASEQSAIVRDELLLGGGTEIRRSRGRLLAAFQRPTRSIECAMAIADRLKPCGAEVRAAIHIGECEARGDDFSGIAIEVTSRLLDHARPGQIIASRTTRDLVVGSGLTFEEQGEMKASGLPGALPYFAVTGAPLGADLR</sequence>
<keyword evidence="6" id="KW-1185">Reference proteome</keyword>
<dbReference type="Gene3D" id="1.10.10.10">
    <property type="entry name" value="Winged helix-like DNA-binding domain superfamily/Winged helix DNA-binding domain"/>
    <property type="match status" value="1"/>
</dbReference>
<dbReference type="GO" id="GO:0016787">
    <property type="term" value="F:hydrolase activity"/>
    <property type="evidence" value="ECO:0007669"/>
    <property type="project" value="UniProtKB-KW"/>
</dbReference>
<reference evidence="6" key="1">
    <citation type="submission" date="2018-06" db="EMBL/GenBank/DDBJ databases">
        <authorList>
            <person name="Helene L.C."/>
            <person name="Dall'Agnol R."/>
            <person name="Delamuta J.R."/>
            <person name="Hungria M."/>
        </authorList>
    </citation>
    <scope>NUCLEOTIDE SEQUENCE [LARGE SCALE GENOMIC DNA]</scope>
    <source>
        <strain evidence="6">AC99b</strain>
    </source>
</reference>
<feature type="domain" description="Bacterial transcriptional activator" evidence="4">
    <location>
        <begin position="100"/>
        <end position="239"/>
    </location>
</feature>
<feature type="compositionally biased region" description="Low complexity" evidence="3">
    <location>
        <begin position="243"/>
        <end position="262"/>
    </location>
</feature>
<name>A0A330HAT8_9HYPH</name>
<dbReference type="SUPFAM" id="SSF48452">
    <property type="entry name" value="TPR-like"/>
    <property type="match status" value="1"/>
</dbReference>
<dbReference type="SMART" id="SM01043">
    <property type="entry name" value="BTAD"/>
    <property type="match status" value="1"/>
</dbReference>
<evidence type="ECO:0000313" key="5">
    <source>
        <dbReference type="EMBL" id="RAZ84342.1"/>
    </source>
</evidence>
<dbReference type="InterPro" id="IPR005158">
    <property type="entry name" value="BTAD"/>
</dbReference>
<dbReference type="RefSeq" id="WP_112101288.1">
    <property type="nucleotide sequence ID" value="NZ_QMBP01000024.1"/>
</dbReference>
<feature type="region of interest" description="Disordered" evidence="3">
    <location>
        <begin position="238"/>
        <end position="265"/>
    </location>
</feature>
<dbReference type="InterPro" id="IPR011990">
    <property type="entry name" value="TPR-like_helical_dom_sf"/>
</dbReference>
<evidence type="ECO:0000256" key="2">
    <source>
        <dbReference type="ARBA" id="ARBA00023163"/>
    </source>
</evidence>
<dbReference type="Gene3D" id="3.40.50.1820">
    <property type="entry name" value="alpha/beta hydrolase"/>
    <property type="match status" value="1"/>
</dbReference>
<evidence type="ECO:0000256" key="1">
    <source>
        <dbReference type="ARBA" id="ARBA00023015"/>
    </source>
</evidence>
<evidence type="ECO:0000259" key="4">
    <source>
        <dbReference type="SMART" id="SM01043"/>
    </source>
</evidence>
<dbReference type="PRINTS" id="PR00111">
    <property type="entry name" value="ABHYDROLASE"/>
</dbReference>
<protein>
    <submittedName>
        <fullName evidence="5">Alpha/beta hydrolase</fullName>
    </submittedName>
</protein>
<dbReference type="Gene3D" id="3.30.70.1230">
    <property type="entry name" value="Nucleotide cyclase"/>
    <property type="match status" value="1"/>
</dbReference>
<keyword evidence="2" id="KW-0804">Transcription</keyword>
<dbReference type="InterPro" id="IPR036388">
    <property type="entry name" value="WH-like_DNA-bd_sf"/>
</dbReference>
<dbReference type="PANTHER" id="PTHR35807">
    <property type="entry name" value="TRANSCRIPTIONAL REGULATOR REDD-RELATED"/>
    <property type="match status" value="1"/>
</dbReference>
<reference evidence="5 6" key="2">
    <citation type="submission" date="2018-07" db="EMBL/GenBank/DDBJ databases">
        <title>Diversity of Mesorhizobium strains in Brazil.</title>
        <authorList>
            <person name="Helene L.C.F."/>
            <person name="Dall'Agnol R."/>
            <person name="Delamuta J.R.M."/>
            <person name="Hungria M."/>
        </authorList>
    </citation>
    <scope>NUCLEOTIDE SEQUENCE [LARGE SCALE GENOMIC DNA]</scope>
    <source>
        <strain evidence="5 6">AC99b</strain>
    </source>
</reference>
<dbReference type="Proteomes" id="UP000251558">
    <property type="component" value="Unassembled WGS sequence"/>
</dbReference>
<accession>A0A330HAT8</accession>
<dbReference type="InterPro" id="IPR029787">
    <property type="entry name" value="Nucleotide_cyclase"/>
</dbReference>
<dbReference type="GO" id="GO:0003677">
    <property type="term" value="F:DNA binding"/>
    <property type="evidence" value="ECO:0007669"/>
    <property type="project" value="InterPro"/>
</dbReference>
<dbReference type="SUPFAM" id="SSF55073">
    <property type="entry name" value="Nucleotide cyclase"/>
    <property type="match status" value="1"/>
</dbReference>
<dbReference type="SUPFAM" id="SSF46894">
    <property type="entry name" value="C-terminal effector domain of the bipartite response regulators"/>
    <property type="match status" value="1"/>
</dbReference>
<dbReference type="InterPro" id="IPR000073">
    <property type="entry name" value="AB_hydrolase_1"/>
</dbReference>
<dbReference type="PANTHER" id="PTHR35807:SF1">
    <property type="entry name" value="TRANSCRIPTIONAL REGULATOR REDD"/>
    <property type="match status" value="1"/>
</dbReference>
<dbReference type="Pfam" id="PF03704">
    <property type="entry name" value="BTAD"/>
    <property type="match status" value="1"/>
</dbReference>